<keyword evidence="3" id="KW-1185">Reference proteome</keyword>
<dbReference type="CDD" id="cd02966">
    <property type="entry name" value="TlpA_like_family"/>
    <property type="match status" value="1"/>
</dbReference>
<dbReference type="PANTHER" id="PTHR42852:SF17">
    <property type="entry name" value="THIOREDOXIN-LIKE PROTEIN HI_1115"/>
    <property type="match status" value="1"/>
</dbReference>
<dbReference type="InterPro" id="IPR013766">
    <property type="entry name" value="Thioredoxin_domain"/>
</dbReference>
<sequence>MKFLLILLSVFTLFSCNKDNSEKMRHGYWLGELKVNENKTLPFTFEVMADKSLKIFNAEEVILVDDITYKNDSIFIKMPVFEGYFALKLTKEGMVGRFTNTDMALDLPFKAIYNSKERFETKEVPAVDISGNWEVAFNPDSDQSVYQAKGVFQQNGKKVTGTFRTEAGDYRYLEGVMNVDELQLSAFDGSHAFLFVATVKDSTLNGVFYSGNKWSAAFEGQRNEHFELSDANLLTTLQNEDAHFEFSFPNEEGQTISLADAQFQNKVVVVQLMGTWCPNCLDESVFFSEYFKLNSDKAIEFVALAFENAKTDSLAFEGIKRLKNRLGLDYPVLLAQSGTSDKVEAQKKLPMLKQVVSYPTTIFIDKTGKVRKIHTGFNGPATGAKYVEFKNEFRTFVEELLEE</sequence>
<evidence type="ECO:0000313" key="3">
    <source>
        <dbReference type="Proteomes" id="UP000289792"/>
    </source>
</evidence>
<dbReference type="InterPro" id="IPR036249">
    <property type="entry name" value="Thioredoxin-like_sf"/>
</dbReference>
<evidence type="ECO:0000313" key="2">
    <source>
        <dbReference type="EMBL" id="RXJ45642.1"/>
    </source>
</evidence>
<feature type="domain" description="Thioredoxin" evidence="1">
    <location>
        <begin position="237"/>
        <end position="402"/>
    </location>
</feature>
<dbReference type="PANTHER" id="PTHR42852">
    <property type="entry name" value="THIOL:DISULFIDE INTERCHANGE PROTEIN DSBE"/>
    <property type="match status" value="1"/>
</dbReference>
<name>A0A4Q0XCK1_9FLAO</name>
<protein>
    <submittedName>
        <fullName evidence="2">TlpA family protein disulfide reductase</fullName>
    </submittedName>
</protein>
<dbReference type="Gene3D" id="3.40.30.10">
    <property type="entry name" value="Glutaredoxin"/>
    <property type="match status" value="1"/>
</dbReference>
<organism evidence="2 3">
    <name type="scientific">Gelidibacter gilvus</name>
    <dbReference type="NCBI Taxonomy" id="59602"/>
    <lineage>
        <taxon>Bacteria</taxon>
        <taxon>Pseudomonadati</taxon>
        <taxon>Bacteroidota</taxon>
        <taxon>Flavobacteriia</taxon>
        <taxon>Flavobacteriales</taxon>
        <taxon>Flavobacteriaceae</taxon>
        <taxon>Gelidibacter</taxon>
    </lineage>
</organism>
<accession>A0A4Q0XCK1</accession>
<comment type="caution">
    <text evidence="2">The sequence shown here is derived from an EMBL/GenBank/DDBJ whole genome shotgun (WGS) entry which is preliminary data.</text>
</comment>
<dbReference type="RefSeq" id="WP_129018443.1">
    <property type="nucleotide sequence ID" value="NZ_SDDZ01000012.1"/>
</dbReference>
<dbReference type="InterPro" id="IPR013740">
    <property type="entry name" value="Redoxin"/>
</dbReference>
<gene>
    <name evidence="2" type="ORF">ESZ48_15645</name>
</gene>
<dbReference type="PROSITE" id="PS51257">
    <property type="entry name" value="PROKAR_LIPOPROTEIN"/>
    <property type="match status" value="1"/>
</dbReference>
<reference evidence="2 3" key="1">
    <citation type="submission" date="2019-01" db="EMBL/GenBank/DDBJ databases">
        <title>Genome sequence of the Antarctic species Gelidibacter gilvus ACAM 158(T).</title>
        <authorList>
            <person name="Bowman J.P."/>
        </authorList>
    </citation>
    <scope>NUCLEOTIDE SEQUENCE [LARGE SCALE GENOMIC DNA]</scope>
    <source>
        <strain evidence="2 3">IC158</strain>
    </source>
</reference>
<dbReference type="EMBL" id="SDDZ01000012">
    <property type="protein sequence ID" value="RXJ45642.1"/>
    <property type="molecule type" value="Genomic_DNA"/>
</dbReference>
<dbReference type="AlphaFoldDB" id="A0A4Q0XCK1"/>
<dbReference type="Pfam" id="PF08534">
    <property type="entry name" value="Redoxin"/>
    <property type="match status" value="1"/>
</dbReference>
<evidence type="ECO:0000259" key="1">
    <source>
        <dbReference type="PROSITE" id="PS51352"/>
    </source>
</evidence>
<dbReference type="Proteomes" id="UP000289792">
    <property type="component" value="Unassembled WGS sequence"/>
</dbReference>
<dbReference type="GO" id="GO:0016491">
    <property type="term" value="F:oxidoreductase activity"/>
    <property type="evidence" value="ECO:0007669"/>
    <property type="project" value="InterPro"/>
</dbReference>
<dbReference type="InterPro" id="IPR050553">
    <property type="entry name" value="Thioredoxin_ResA/DsbE_sf"/>
</dbReference>
<proteinExistence type="predicted"/>
<dbReference type="PROSITE" id="PS51352">
    <property type="entry name" value="THIOREDOXIN_2"/>
    <property type="match status" value="1"/>
</dbReference>
<dbReference type="OrthoDB" id="616241at2"/>
<dbReference type="SUPFAM" id="SSF52833">
    <property type="entry name" value="Thioredoxin-like"/>
    <property type="match status" value="1"/>
</dbReference>